<dbReference type="STRING" id="717231.Flexsi_2315"/>
<dbReference type="PROSITE" id="PS00629">
    <property type="entry name" value="IMP_1"/>
    <property type="match status" value="1"/>
</dbReference>
<reference evidence="11 12" key="1">
    <citation type="journal article" date="2011" name="Stand. Genomic Sci.">
        <title>Genome sequence of the moderately thermophilic halophile Flexistipes sinusarabici strain (MAS10).</title>
        <authorList>
            <person name="Lapidus A."/>
            <person name="Chertkov O."/>
            <person name="Nolan M."/>
            <person name="Lucas S."/>
            <person name="Hammon N."/>
            <person name="Deshpande S."/>
            <person name="Cheng J.F."/>
            <person name="Tapia R."/>
            <person name="Han C."/>
            <person name="Goodwin L."/>
            <person name="Pitluck S."/>
            <person name="Liolios K."/>
            <person name="Pagani I."/>
            <person name="Ivanova N."/>
            <person name="Huntemann M."/>
            <person name="Mavromatis K."/>
            <person name="Mikhailova N."/>
            <person name="Pati A."/>
            <person name="Chen A."/>
            <person name="Palaniappan K."/>
            <person name="Land M."/>
            <person name="Hauser L."/>
            <person name="Brambilla E.M."/>
            <person name="Rohde M."/>
            <person name="Abt B."/>
            <person name="Spring S."/>
            <person name="Goker M."/>
            <person name="Bristow J."/>
            <person name="Eisen J.A."/>
            <person name="Markowitz V."/>
            <person name="Hugenholtz P."/>
            <person name="Kyrpides N.C."/>
            <person name="Klenk H.P."/>
            <person name="Woyke T."/>
        </authorList>
    </citation>
    <scope>NUCLEOTIDE SEQUENCE [LARGE SCALE GENOMIC DNA]</scope>
    <source>
        <strain evidence="12">DSM 4947 / MAS 10</strain>
    </source>
</reference>
<feature type="binding site" evidence="9">
    <location>
        <position position="214"/>
    </location>
    <ligand>
        <name>Mg(2+)</name>
        <dbReference type="ChEBI" id="CHEBI:18420"/>
        <label>2</label>
    </ligand>
</feature>
<evidence type="ECO:0000256" key="9">
    <source>
        <dbReference type="HAMAP-Rule" id="MF_02095"/>
    </source>
</evidence>
<comment type="subcellular location">
    <subcellularLocation>
        <location evidence="9">Cell inner membrane</location>
        <topology evidence="9">Peripheral membrane protein</topology>
        <orientation evidence="9">Cytoplasmic side</orientation>
    </subcellularLocation>
</comment>
<feature type="binding site" evidence="10">
    <location>
        <position position="89"/>
    </location>
    <ligand>
        <name>Mg(2+)</name>
        <dbReference type="ChEBI" id="CHEBI:18420"/>
        <label>1</label>
        <note>catalytic</note>
    </ligand>
</feature>
<evidence type="ECO:0000313" key="11">
    <source>
        <dbReference type="EMBL" id="AEI15929.1"/>
    </source>
</evidence>
<feature type="binding site" evidence="9">
    <location>
        <position position="88"/>
    </location>
    <ligand>
        <name>Mg(2+)</name>
        <dbReference type="ChEBI" id="CHEBI:18420"/>
        <label>1</label>
    </ligand>
</feature>
<dbReference type="InterPro" id="IPR000760">
    <property type="entry name" value="Inositol_monophosphatase-like"/>
</dbReference>
<dbReference type="EC" id="3.1.3.7" evidence="9"/>
<dbReference type="GO" id="GO:0050427">
    <property type="term" value="P:3'-phosphoadenosine 5'-phosphosulfate metabolic process"/>
    <property type="evidence" value="ECO:0007669"/>
    <property type="project" value="TreeGrafter"/>
</dbReference>
<sequence length="269" mass="30985">MPDNFWEDVISTAVEAGDKILEIYEGDFDVDWKDDFSPLTQADRSSHDYITNKLKKITPHIPVFSEESDNISWDIRKKWEEYWLVDPLDGTKEFIRKNGEFTVNIALIKNSKPFFGVVVIPVQKVIYWAHKDCGSYKRNYGAKDKKLPLENKKVDLDNLRILGSRSHRTTTIEVFSSYFNEPEIVSAGSSLKFCLLAEGKADVYPRFGPTSEWDTAAGQCVLECAGGYVLDKTGSPLKYNMQDSVINSHFIALRKYDKRLFKYFKEFEN</sequence>
<evidence type="ECO:0000313" key="12">
    <source>
        <dbReference type="Proteomes" id="UP000006621"/>
    </source>
</evidence>
<dbReference type="GO" id="GO:0000103">
    <property type="term" value="P:sulfate assimilation"/>
    <property type="evidence" value="ECO:0007669"/>
    <property type="project" value="TreeGrafter"/>
</dbReference>
<name>F8E6N9_FLESM</name>
<feature type="binding site" evidence="10">
    <location>
        <position position="86"/>
    </location>
    <ligand>
        <name>Mg(2+)</name>
        <dbReference type="ChEBI" id="CHEBI:18420"/>
        <label>1</label>
        <note>catalytic</note>
    </ligand>
</feature>
<dbReference type="CDD" id="cd01638">
    <property type="entry name" value="CysQ"/>
    <property type="match status" value="1"/>
</dbReference>
<comment type="cofactor">
    <cofactor evidence="9 10">
        <name>Mg(2+)</name>
        <dbReference type="ChEBI" id="CHEBI:18420"/>
    </cofactor>
</comment>
<dbReference type="PANTHER" id="PTHR43028">
    <property type="entry name" value="3'(2'),5'-BISPHOSPHATE NUCLEOTIDASE 1"/>
    <property type="match status" value="1"/>
</dbReference>
<evidence type="ECO:0000256" key="2">
    <source>
        <dbReference type="ARBA" id="ARBA00005289"/>
    </source>
</evidence>
<dbReference type="GO" id="GO:0000287">
    <property type="term" value="F:magnesium ion binding"/>
    <property type="evidence" value="ECO:0007669"/>
    <property type="project" value="UniProtKB-UniRule"/>
</dbReference>
<evidence type="ECO:0000256" key="1">
    <source>
        <dbReference type="ARBA" id="ARBA00001625"/>
    </source>
</evidence>
<comment type="similarity">
    <text evidence="2 9">Belongs to the inositol monophosphatase superfamily. CysQ family.</text>
</comment>
<dbReference type="PROSITE" id="PS00630">
    <property type="entry name" value="IMP_2"/>
    <property type="match status" value="1"/>
</dbReference>
<evidence type="ECO:0000256" key="3">
    <source>
        <dbReference type="ARBA" id="ARBA00022475"/>
    </source>
</evidence>
<dbReference type="OrthoDB" id="9785695at2"/>
<evidence type="ECO:0000256" key="5">
    <source>
        <dbReference type="ARBA" id="ARBA00022723"/>
    </source>
</evidence>
<evidence type="ECO:0000256" key="8">
    <source>
        <dbReference type="ARBA" id="ARBA00023136"/>
    </source>
</evidence>
<dbReference type="GO" id="GO:0005886">
    <property type="term" value="C:plasma membrane"/>
    <property type="evidence" value="ECO:0007669"/>
    <property type="project" value="UniProtKB-SubCell"/>
</dbReference>
<feature type="binding site" evidence="9">
    <location>
        <begin position="88"/>
        <end position="91"/>
    </location>
    <ligand>
        <name>substrate</name>
    </ligand>
</feature>
<reference evidence="12" key="2">
    <citation type="submission" date="2011-06" db="EMBL/GenBank/DDBJ databases">
        <title>The complete genome of Flexistipes sinusarabici DSM 4947.</title>
        <authorList>
            <person name="Lucas S."/>
            <person name="Han J."/>
            <person name="Lapidus A."/>
            <person name="Bruce D."/>
            <person name="Goodwin L."/>
            <person name="Pitluck S."/>
            <person name="Peters L."/>
            <person name="Kyrpides N."/>
            <person name="Mavromatis K."/>
            <person name="Ivanova N."/>
            <person name="Mikhailova N."/>
            <person name="Chertkov O."/>
            <person name="Detter J.C."/>
            <person name="Tapia R."/>
            <person name="Han C."/>
            <person name="Land M."/>
            <person name="Hauser L."/>
            <person name="Markowitz V."/>
            <person name="Cheng J.-F."/>
            <person name="Hugenholtz P."/>
            <person name="Woyke T."/>
            <person name="Wu D."/>
            <person name="Spring S."/>
            <person name="Schroeder M."/>
            <person name="Brambilla E."/>
            <person name="Klenk H.-P."/>
            <person name="Eisen J.A."/>
        </authorList>
    </citation>
    <scope>NUCLEOTIDE SEQUENCE [LARGE SCALE GENOMIC DNA]</scope>
    <source>
        <strain evidence="12">DSM 4947 / MAS 10</strain>
    </source>
</reference>
<dbReference type="Gene3D" id="3.30.540.10">
    <property type="entry name" value="Fructose-1,6-Bisphosphatase, subunit A, domain 1"/>
    <property type="match status" value="1"/>
</dbReference>
<dbReference type="InterPro" id="IPR020550">
    <property type="entry name" value="Inositol_monophosphatase_CS"/>
</dbReference>
<dbReference type="Proteomes" id="UP000006621">
    <property type="component" value="Chromosome"/>
</dbReference>
<dbReference type="GO" id="GO:0008441">
    <property type="term" value="F:3'(2'),5'-bisphosphate nucleotidase activity"/>
    <property type="evidence" value="ECO:0007669"/>
    <property type="project" value="UniProtKB-UniRule"/>
</dbReference>
<dbReference type="NCBIfam" id="TIGR01331">
    <property type="entry name" value="bisphos_cysQ"/>
    <property type="match status" value="1"/>
</dbReference>
<keyword evidence="4 9" id="KW-0997">Cell inner membrane</keyword>
<gene>
    <name evidence="9" type="primary">cysQ</name>
    <name evidence="11" type="ordered locus">Flexsi_2315</name>
</gene>
<dbReference type="InterPro" id="IPR050725">
    <property type="entry name" value="CysQ/Inositol_MonoPase"/>
</dbReference>
<feature type="binding site" evidence="10">
    <location>
        <position position="214"/>
    </location>
    <ligand>
        <name>Mg(2+)</name>
        <dbReference type="ChEBI" id="CHEBI:18420"/>
        <label>1</label>
        <note>catalytic</note>
    </ligand>
</feature>
<dbReference type="Gene3D" id="3.40.190.80">
    <property type="match status" value="1"/>
</dbReference>
<keyword evidence="8 9" id="KW-0472">Membrane</keyword>
<accession>F8E6N9</accession>
<dbReference type="SUPFAM" id="SSF56655">
    <property type="entry name" value="Carbohydrate phosphatase"/>
    <property type="match status" value="1"/>
</dbReference>
<feature type="binding site" evidence="9">
    <location>
        <position position="89"/>
    </location>
    <ligand>
        <name>Mg(2+)</name>
        <dbReference type="ChEBI" id="CHEBI:18420"/>
        <label>2</label>
    </ligand>
</feature>
<feature type="binding site" evidence="9">
    <location>
        <position position="66"/>
    </location>
    <ligand>
        <name>Mg(2+)</name>
        <dbReference type="ChEBI" id="CHEBI:18420"/>
        <label>1</label>
    </ligand>
</feature>
<dbReference type="RefSeq" id="WP_013887368.1">
    <property type="nucleotide sequence ID" value="NC_015672.1"/>
</dbReference>
<proteinExistence type="inferred from homology"/>
<dbReference type="InterPro" id="IPR020583">
    <property type="entry name" value="Inositol_monoP_metal-BS"/>
</dbReference>
<keyword evidence="7 9" id="KW-0460">Magnesium</keyword>
<protein>
    <recommendedName>
        <fullName evidence="9">3'(2'),5'-bisphosphate nucleotidase CysQ</fullName>
        <ecNumber evidence="9">3.1.3.7</ecNumber>
    </recommendedName>
    <alternativeName>
        <fullName evidence="9">3'(2'),5-bisphosphonucleoside 3'(2')-phosphohydrolase</fullName>
    </alternativeName>
    <alternativeName>
        <fullName evidence="9">3'-phosphoadenosine 5'-phosphate phosphatase</fullName>
        <shortName evidence="9">PAP phosphatase</shortName>
    </alternativeName>
</protein>
<evidence type="ECO:0000256" key="4">
    <source>
        <dbReference type="ARBA" id="ARBA00022519"/>
    </source>
</evidence>
<dbReference type="InterPro" id="IPR006240">
    <property type="entry name" value="CysQ"/>
</dbReference>
<dbReference type="Pfam" id="PF00459">
    <property type="entry name" value="Inositol_P"/>
    <property type="match status" value="1"/>
</dbReference>
<dbReference type="KEGG" id="fsi:Flexsi_2315"/>
<evidence type="ECO:0000256" key="7">
    <source>
        <dbReference type="ARBA" id="ARBA00022842"/>
    </source>
</evidence>
<organism evidence="11 12">
    <name type="scientific">Flexistipes sinusarabici (strain ATCC 49648 / DSM 4947 / MAS 10)</name>
    <dbReference type="NCBI Taxonomy" id="717231"/>
    <lineage>
        <taxon>Bacteria</taxon>
        <taxon>Pseudomonadati</taxon>
        <taxon>Deferribacterota</taxon>
        <taxon>Deferribacteres</taxon>
        <taxon>Deferribacterales</taxon>
        <taxon>Flexistipitaceae</taxon>
        <taxon>Flexistipes</taxon>
    </lineage>
</organism>
<keyword evidence="6 9" id="KW-0378">Hydrolase</keyword>
<feature type="binding site" evidence="9">
    <location>
        <position position="86"/>
    </location>
    <ligand>
        <name>Mg(2+)</name>
        <dbReference type="ChEBI" id="CHEBI:18420"/>
        <label>2</label>
    </ligand>
</feature>
<feature type="binding site" evidence="10">
    <location>
        <position position="66"/>
    </location>
    <ligand>
        <name>Mg(2+)</name>
        <dbReference type="ChEBI" id="CHEBI:18420"/>
        <label>1</label>
        <note>catalytic</note>
    </ligand>
</feature>
<comment type="catalytic activity">
    <reaction evidence="1 9">
        <text>adenosine 3',5'-bisphosphate + H2O = AMP + phosphate</text>
        <dbReference type="Rhea" id="RHEA:10040"/>
        <dbReference type="ChEBI" id="CHEBI:15377"/>
        <dbReference type="ChEBI" id="CHEBI:43474"/>
        <dbReference type="ChEBI" id="CHEBI:58343"/>
        <dbReference type="ChEBI" id="CHEBI:456215"/>
        <dbReference type="EC" id="3.1.3.7"/>
    </reaction>
</comment>
<feature type="binding site" evidence="10">
    <location>
        <position position="88"/>
    </location>
    <ligand>
        <name>Mg(2+)</name>
        <dbReference type="ChEBI" id="CHEBI:18420"/>
        <label>1</label>
        <note>catalytic</note>
    </ligand>
</feature>
<feature type="binding site" evidence="9">
    <location>
        <position position="214"/>
    </location>
    <ligand>
        <name>substrate</name>
    </ligand>
</feature>
<feature type="binding site" evidence="9">
    <location>
        <position position="86"/>
    </location>
    <ligand>
        <name>Mg(2+)</name>
        <dbReference type="ChEBI" id="CHEBI:18420"/>
        <label>1</label>
    </ligand>
</feature>
<dbReference type="eggNOG" id="COG1218">
    <property type="taxonomic scope" value="Bacteria"/>
</dbReference>
<evidence type="ECO:0000256" key="10">
    <source>
        <dbReference type="PIRSR" id="PIRSR600760-2"/>
    </source>
</evidence>
<evidence type="ECO:0000256" key="6">
    <source>
        <dbReference type="ARBA" id="ARBA00022801"/>
    </source>
</evidence>
<keyword evidence="5 9" id="KW-0479">Metal-binding</keyword>
<dbReference type="HAMAP" id="MF_02095">
    <property type="entry name" value="CysQ"/>
    <property type="match status" value="1"/>
</dbReference>
<comment type="function">
    <text evidence="9">Converts adenosine-3',5'-bisphosphate (PAP) to AMP.</text>
</comment>
<keyword evidence="12" id="KW-1185">Reference proteome</keyword>
<dbReference type="PANTHER" id="PTHR43028:SF5">
    <property type="entry name" value="3'(2'),5'-BISPHOSPHATE NUCLEOTIDASE 1"/>
    <property type="match status" value="1"/>
</dbReference>
<dbReference type="EMBL" id="CP002858">
    <property type="protein sequence ID" value="AEI15929.1"/>
    <property type="molecule type" value="Genomic_DNA"/>
</dbReference>
<feature type="binding site" evidence="9">
    <location>
        <position position="66"/>
    </location>
    <ligand>
        <name>substrate</name>
    </ligand>
</feature>
<dbReference type="HOGENOM" id="CLU_044118_3_0_0"/>
<keyword evidence="3 9" id="KW-1003">Cell membrane</keyword>
<dbReference type="AlphaFoldDB" id="F8E6N9"/>
<dbReference type="GO" id="GO:0046854">
    <property type="term" value="P:phosphatidylinositol phosphate biosynthetic process"/>
    <property type="evidence" value="ECO:0007669"/>
    <property type="project" value="InterPro"/>
</dbReference>